<proteinExistence type="predicted"/>
<comment type="caution">
    <text evidence="1">The sequence shown here is derived from an EMBL/GenBank/DDBJ whole genome shotgun (WGS) entry which is preliminary data.</text>
</comment>
<evidence type="ECO:0000313" key="1">
    <source>
        <dbReference type="EMBL" id="KKN75167.1"/>
    </source>
</evidence>
<protein>
    <submittedName>
        <fullName evidence="1">Uncharacterized protein</fullName>
    </submittedName>
</protein>
<gene>
    <name evidence="1" type="ORF">LCGC14_0383260</name>
</gene>
<organism evidence="1">
    <name type="scientific">marine sediment metagenome</name>
    <dbReference type="NCBI Taxonomy" id="412755"/>
    <lineage>
        <taxon>unclassified sequences</taxon>
        <taxon>metagenomes</taxon>
        <taxon>ecological metagenomes</taxon>
    </lineage>
</organism>
<dbReference type="AlphaFoldDB" id="A0A0F9TJT3"/>
<name>A0A0F9TJT3_9ZZZZ</name>
<reference evidence="1" key="1">
    <citation type="journal article" date="2015" name="Nature">
        <title>Complex archaea that bridge the gap between prokaryotes and eukaryotes.</title>
        <authorList>
            <person name="Spang A."/>
            <person name="Saw J.H."/>
            <person name="Jorgensen S.L."/>
            <person name="Zaremba-Niedzwiedzka K."/>
            <person name="Martijn J."/>
            <person name="Lind A.E."/>
            <person name="van Eijk R."/>
            <person name="Schleper C."/>
            <person name="Guy L."/>
            <person name="Ettema T.J."/>
        </authorList>
    </citation>
    <scope>NUCLEOTIDE SEQUENCE</scope>
</reference>
<dbReference type="EMBL" id="LAZR01000314">
    <property type="protein sequence ID" value="KKN75167.1"/>
    <property type="molecule type" value="Genomic_DNA"/>
</dbReference>
<accession>A0A0F9TJT3</accession>
<sequence length="41" mass="4710">MKDGDLFLIKLKLQPLELQVEECLRKRRLLEVILKGGAQCA</sequence>